<dbReference type="InterPro" id="IPR045079">
    <property type="entry name" value="Oxoprolinase-like"/>
</dbReference>
<organism evidence="3 4">
    <name type="scientific">Desulfosporosinus acididurans</name>
    <dbReference type="NCBI Taxonomy" id="476652"/>
    <lineage>
        <taxon>Bacteria</taxon>
        <taxon>Bacillati</taxon>
        <taxon>Bacillota</taxon>
        <taxon>Clostridia</taxon>
        <taxon>Eubacteriales</taxon>
        <taxon>Desulfitobacteriaceae</taxon>
        <taxon>Desulfosporosinus</taxon>
    </lineage>
</organism>
<dbReference type="PATRIC" id="fig|476652.3.peg.114"/>
<dbReference type="EC" id="6.4.1.8" evidence="3"/>
<dbReference type="InterPro" id="IPR008040">
    <property type="entry name" value="Hydant_A_N"/>
</dbReference>
<feature type="domain" description="Hydantoinase A/oxoprolinase" evidence="1">
    <location>
        <begin position="182"/>
        <end position="461"/>
    </location>
</feature>
<dbReference type="RefSeq" id="WP_047808092.1">
    <property type="nucleotide sequence ID" value="NZ_LDZY01000001.1"/>
</dbReference>
<accession>A0A0J1FXG4</accession>
<dbReference type="InterPro" id="IPR002821">
    <property type="entry name" value="Hydantoinase_A"/>
</dbReference>
<sequence>MSCHVGIDVGGTYTDAVYLEQGQIQRTAKVPTQEENLVETIVNVLETLNLPDVRQVNQITVSTTLVTNAILQKRLPPVNLLLFPGNGMSLNALPWPVDYQVLSGEMDFRGREVNPSNPSEWQRLSWKERSGSPELVAVVGKFSHRNNSHENRLADYLRKSYPKCQIALGHEWGQANFYRRSLTTHLNLGVTGCYQLFAQQLQTALSGLKIQAPIAILKADGGILPIGKLRPIESIYSGPAASVLAALTQSETSASTIVVDIGGTTTDLGLILSGTPLLSSRGAQIGPYSTLVHSLAVRSIPVGGDSVIETCEQGFELKNYRLGSAYCLGGKALTPTDAMRYLGLIDYGNRQLAEEALASHCPPDLRAPQYYQQLAGDIIEAVVNRIAEAVDSLKREWQDEPAYKVWEVLHPHEAQTFNTLLSGGGAQGLTKALGKRLGTPVQLGVYPEVSNALGAAMARPTFDCTLHLDTYMKRYHVQETGEQGKWMGSPRPYREVEDFLDQLVQKQAEQYGIQIHEIEKEPFDFFPIVQNYQTVGQIIRGAAHLRPGVIGRVVK</sequence>
<dbReference type="Proteomes" id="UP000036356">
    <property type="component" value="Unassembled WGS sequence"/>
</dbReference>
<dbReference type="InterPro" id="IPR043129">
    <property type="entry name" value="ATPase_NBD"/>
</dbReference>
<dbReference type="Pfam" id="PF05378">
    <property type="entry name" value="Hydant_A_N"/>
    <property type="match status" value="1"/>
</dbReference>
<comment type="caution">
    <text evidence="3">The sequence shown here is derived from an EMBL/GenBank/DDBJ whole genome shotgun (WGS) entry which is preliminary data.</text>
</comment>
<evidence type="ECO:0000313" key="4">
    <source>
        <dbReference type="Proteomes" id="UP000036356"/>
    </source>
</evidence>
<dbReference type="STRING" id="476652.DEAC_c01170"/>
<keyword evidence="3" id="KW-0436">Ligase</keyword>
<gene>
    <name evidence="3" type="primary">apc1</name>
    <name evidence="3" type="ORF">DEAC_c01170</name>
</gene>
<feature type="domain" description="Hydantoinase/oxoprolinase N-terminal" evidence="2">
    <location>
        <begin position="4"/>
        <end position="159"/>
    </location>
</feature>
<dbReference type="EMBL" id="LDZY01000001">
    <property type="protein sequence ID" value="KLU67713.1"/>
    <property type="molecule type" value="Genomic_DNA"/>
</dbReference>
<dbReference type="GO" id="GO:0017168">
    <property type="term" value="F:5-oxoprolinase (ATP-hydrolyzing) activity"/>
    <property type="evidence" value="ECO:0007669"/>
    <property type="project" value="TreeGrafter"/>
</dbReference>
<dbReference type="GO" id="GO:0006749">
    <property type="term" value="P:glutathione metabolic process"/>
    <property type="evidence" value="ECO:0007669"/>
    <property type="project" value="TreeGrafter"/>
</dbReference>
<dbReference type="Gene3D" id="3.30.420.40">
    <property type="match status" value="1"/>
</dbReference>
<evidence type="ECO:0000259" key="1">
    <source>
        <dbReference type="Pfam" id="PF01968"/>
    </source>
</evidence>
<dbReference type="SUPFAM" id="SSF53067">
    <property type="entry name" value="Actin-like ATPase domain"/>
    <property type="match status" value="1"/>
</dbReference>
<dbReference type="PANTHER" id="PTHR11365">
    <property type="entry name" value="5-OXOPROLINASE RELATED"/>
    <property type="match status" value="1"/>
</dbReference>
<protein>
    <submittedName>
        <fullName evidence="3">Acetophenone carboxylase alpha subunit</fullName>
        <ecNumber evidence="3">6.4.1.8</ecNumber>
    </submittedName>
</protein>
<reference evidence="3 4" key="1">
    <citation type="submission" date="2015-06" db="EMBL/GenBank/DDBJ databases">
        <title>Draft genome of the moderately acidophilic sulfate reducer Candidatus Desulfosporosinus acididurans strain M1.</title>
        <authorList>
            <person name="Poehlein A."/>
            <person name="Petzsch P."/>
            <person name="Johnson B.D."/>
            <person name="Schloemann M."/>
            <person name="Daniel R."/>
            <person name="Muehling M."/>
        </authorList>
    </citation>
    <scope>NUCLEOTIDE SEQUENCE [LARGE SCALE GENOMIC DNA]</scope>
    <source>
        <strain evidence="3 4">M1</strain>
    </source>
</reference>
<dbReference type="GO" id="GO:0016874">
    <property type="term" value="F:ligase activity"/>
    <property type="evidence" value="ECO:0007669"/>
    <property type="project" value="UniProtKB-KW"/>
</dbReference>
<dbReference type="GO" id="GO:0005829">
    <property type="term" value="C:cytosol"/>
    <property type="evidence" value="ECO:0007669"/>
    <property type="project" value="TreeGrafter"/>
</dbReference>
<proteinExistence type="predicted"/>
<keyword evidence="4" id="KW-1185">Reference proteome</keyword>
<evidence type="ECO:0000259" key="2">
    <source>
        <dbReference type="Pfam" id="PF05378"/>
    </source>
</evidence>
<dbReference type="AlphaFoldDB" id="A0A0J1FXG4"/>
<evidence type="ECO:0000313" key="3">
    <source>
        <dbReference type="EMBL" id="KLU67713.1"/>
    </source>
</evidence>
<name>A0A0J1FXG4_9FIRM</name>
<dbReference type="Pfam" id="PF01968">
    <property type="entry name" value="Hydantoinase_A"/>
    <property type="match status" value="1"/>
</dbReference>
<dbReference type="PANTHER" id="PTHR11365:SF2">
    <property type="entry name" value="5-OXOPROLINASE"/>
    <property type="match status" value="1"/>
</dbReference>